<dbReference type="Proteomes" id="UP000297245">
    <property type="component" value="Unassembled WGS sequence"/>
</dbReference>
<accession>A0A4S8KJY1</accession>
<evidence type="ECO:0000313" key="2">
    <source>
        <dbReference type="Proteomes" id="UP000297245"/>
    </source>
</evidence>
<keyword evidence="2" id="KW-1185">Reference proteome</keyword>
<sequence length="107" mass="11850">MICFSQQICRLNAVVPVYGCFRHPFNPRHQTAEYLTYFRTFPTASRNTVTCPLVISGVSGSLIMVLAIGGGSGEYMRVTVYFLCPSKPTALQTNRYPPTLGELGVLR</sequence>
<evidence type="ECO:0000313" key="1">
    <source>
        <dbReference type="EMBL" id="THU75681.1"/>
    </source>
</evidence>
<dbReference type="AlphaFoldDB" id="A0A4S8KJY1"/>
<dbReference type="EMBL" id="ML181684">
    <property type="protein sequence ID" value="THU75681.1"/>
    <property type="molecule type" value="Genomic_DNA"/>
</dbReference>
<feature type="non-terminal residue" evidence="1">
    <location>
        <position position="107"/>
    </location>
</feature>
<gene>
    <name evidence="1" type="ORF">K435DRAFT_814120</name>
</gene>
<proteinExistence type="predicted"/>
<organism evidence="1 2">
    <name type="scientific">Dendrothele bispora (strain CBS 962.96)</name>
    <dbReference type="NCBI Taxonomy" id="1314807"/>
    <lineage>
        <taxon>Eukaryota</taxon>
        <taxon>Fungi</taxon>
        <taxon>Dikarya</taxon>
        <taxon>Basidiomycota</taxon>
        <taxon>Agaricomycotina</taxon>
        <taxon>Agaricomycetes</taxon>
        <taxon>Agaricomycetidae</taxon>
        <taxon>Agaricales</taxon>
        <taxon>Agaricales incertae sedis</taxon>
        <taxon>Dendrothele</taxon>
    </lineage>
</organism>
<protein>
    <submittedName>
        <fullName evidence="1">Uncharacterized protein</fullName>
    </submittedName>
</protein>
<name>A0A4S8KJY1_DENBC</name>
<reference evidence="1 2" key="1">
    <citation type="journal article" date="2019" name="Nat. Ecol. Evol.">
        <title>Megaphylogeny resolves global patterns of mushroom evolution.</title>
        <authorList>
            <person name="Varga T."/>
            <person name="Krizsan K."/>
            <person name="Foldi C."/>
            <person name="Dima B."/>
            <person name="Sanchez-Garcia M."/>
            <person name="Sanchez-Ramirez S."/>
            <person name="Szollosi G.J."/>
            <person name="Szarkandi J.G."/>
            <person name="Papp V."/>
            <person name="Albert L."/>
            <person name="Andreopoulos W."/>
            <person name="Angelini C."/>
            <person name="Antonin V."/>
            <person name="Barry K.W."/>
            <person name="Bougher N.L."/>
            <person name="Buchanan P."/>
            <person name="Buyck B."/>
            <person name="Bense V."/>
            <person name="Catcheside P."/>
            <person name="Chovatia M."/>
            <person name="Cooper J."/>
            <person name="Damon W."/>
            <person name="Desjardin D."/>
            <person name="Finy P."/>
            <person name="Geml J."/>
            <person name="Haridas S."/>
            <person name="Hughes K."/>
            <person name="Justo A."/>
            <person name="Karasinski D."/>
            <person name="Kautmanova I."/>
            <person name="Kiss B."/>
            <person name="Kocsube S."/>
            <person name="Kotiranta H."/>
            <person name="LaButti K.M."/>
            <person name="Lechner B.E."/>
            <person name="Liimatainen K."/>
            <person name="Lipzen A."/>
            <person name="Lukacs Z."/>
            <person name="Mihaltcheva S."/>
            <person name="Morgado L.N."/>
            <person name="Niskanen T."/>
            <person name="Noordeloos M.E."/>
            <person name="Ohm R.A."/>
            <person name="Ortiz-Santana B."/>
            <person name="Ovrebo C."/>
            <person name="Racz N."/>
            <person name="Riley R."/>
            <person name="Savchenko A."/>
            <person name="Shiryaev A."/>
            <person name="Soop K."/>
            <person name="Spirin V."/>
            <person name="Szebenyi C."/>
            <person name="Tomsovsky M."/>
            <person name="Tulloss R.E."/>
            <person name="Uehling J."/>
            <person name="Grigoriev I.V."/>
            <person name="Vagvolgyi C."/>
            <person name="Papp T."/>
            <person name="Martin F.M."/>
            <person name="Miettinen O."/>
            <person name="Hibbett D.S."/>
            <person name="Nagy L.G."/>
        </authorList>
    </citation>
    <scope>NUCLEOTIDE SEQUENCE [LARGE SCALE GENOMIC DNA]</scope>
    <source>
        <strain evidence="1 2">CBS 962.96</strain>
    </source>
</reference>